<dbReference type="Pfam" id="PF09949">
    <property type="entry name" value="APP1_cat"/>
    <property type="match status" value="1"/>
</dbReference>
<dbReference type="InterPro" id="IPR052935">
    <property type="entry name" value="Mg2+_PAP"/>
</dbReference>
<dbReference type="InterPro" id="IPR019236">
    <property type="entry name" value="APP1_cat"/>
</dbReference>
<organism evidence="2 3">
    <name type="scientific">Modicisalibacter xianhensis</name>
    <dbReference type="NCBI Taxonomy" id="442341"/>
    <lineage>
        <taxon>Bacteria</taxon>
        <taxon>Pseudomonadati</taxon>
        <taxon>Pseudomonadota</taxon>
        <taxon>Gammaproteobacteria</taxon>
        <taxon>Oceanospirillales</taxon>
        <taxon>Halomonadaceae</taxon>
        <taxon>Modicisalibacter</taxon>
    </lineage>
</organism>
<accession>A0A1I3AVT7</accession>
<dbReference type="STRING" id="442341.SAMN04487959_105178"/>
<dbReference type="AlphaFoldDB" id="A0A1I3AVT7"/>
<dbReference type="EMBL" id="FOPY01000005">
    <property type="protein sequence ID" value="SFH54142.1"/>
    <property type="molecule type" value="Genomic_DNA"/>
</dbReference>
<dbReference type="RefSeq" id="WP_092845322.1">
    <property type="nucleotide sequence ID" value="NZ_FOPY01000005.1"/>
</dbReference>
<proteinExistence type="predicted"/>
<protein>
    <submittedName>
        <fullName evidence="2">Phosphatidate phosphatase APP1</fullName>
    </submittedName>
</protein>
<reference evidence="2 3" key="1">
    <citation type="submission" date="2016-10" db="EMBL/GenBank/DDBJ databases">
        <authorList>
            <person name="de Groot N.N."/>
        </authorList>
    </citation>
    <scope>NUCLEOTIDE SEQUENCE [LARGE SCALE GENOMIC DNA]</scope>
    <source>
        <strain evidence="2 3">CGMCC 1.6848</strain>
    </source>
</reference>
<sequence>MSRHVPSPLRKTARRLLHLLARPMKSDRGRGGVVVHAYRGYGSAKEVFVMGRVFRQPSLGLPFREGSLLRDVIDVVRRLFRWGVKHVEVTLYLNGRQKTVTTDRDGYFDVHLINQPLLPTDRSWHRGELSVIMPSQRTVSSTAEIYVPPAAVDLAVISDIDDTVMYTGVANKLKMMYRLFFKKAHQRTAFPGVAAFYQALFAGLDGQRRRPMLYVSRGPWSIYEVLEEFFQRNGIPVGPILFLREWGLTLQRPLPRRATEHKARLIEQMLGLYSDLPFVLIGDSGQHDPETYARIVHTYPGRIRAIYIRNVNHDASRDDAIARLAKEVAETGCDLILASDSVRMAEHARTHGLISAAGLEAVKTETRRESQLPP</sequence>
<dbReference type="PANTHER" id="PTHR28208">
    <property type="entry name" value="PHOSPHATIDATE PHOSPHATASE APP1"/>
    <property type="match status" value="1"/>
</dbReference>
<name>A0A1I3AVT7_9GAMM</name>
<evidence type="ECO:0000259" key="1">
    <source>
        <dbReference type="Pfam" id="PF09949"/>
    </source>
</evidence>
<dbReference type="PANTHER" id="PTHR28208:SF3">
    <property type="entry name" value="PHOSPHATIDATE PHOSPHATASE APP1"/>
    <property type="match status" value="1"/>
</dbReference>
<keyword evidence="3" id="KW-1185">Reference proteome</keyword>
<feature type="domain" description="Phosphatidate phosphatase APP1 catalytic" evidence="1">
    <location>
        <begin position="155"/>
        <end position="310"/>
    </location>
</feature>
<dbReference type="GO" id="GO:0008195">
    <property type="term" value="F:phosphatidate phosphatase activity"/>
    <property type="evidence" value="ECO:0007669"/>
    <property type="project" value="InterPro"/>
</dbReference>
<dbReference type="Proteomes" id="UP000199040">
    <property type="component" value="Unassembled WGS sequence"/>
</dbReference>
<evidence type="ECO:0000313" key="2">
    <source>
        <dbReference type="EMBL" id="SFH54142.1"/>
    </source>
</evidence>
<evidence type="ECO:0000313" key="3">
    <source>
        <dbReference type="Proteomes" id="UP000199040"/>
    </source>
</evidence>
<gene>
    <name evidence="2" type="ORF">SAMN04487959_105178</name>
</gene>